<keyword evidence="1" id="KW-0805">Transcription regulation</keyword>
<dbReference type="PANTHER" id="PTHR48111">
    <property type="entry name" value="REGULATOR OF RPOS"/>
    <property type="match status" value="1"/>
</dbReference>
<dbReference type="OrthoDB" id="6117814at2"/>
<dbReference type="InterPro" id="IPR001867">
    <property type="entry name" value="OmpR/PhoB-type_DNA-bd"/>
</dbReference>
<evidence type="ECO:0000256" key="2">
    <source>
        <dbReference type="ARBA" id="ARBA00023125"/>
    </source>
</evidence>
<dbReference type="Gene3D" id="1.10.10.10">
    <property type="entry name" value="Winged helix-like DNA-binding domain superfamily/Winged helix DNA-binding domain"/>
    <property type="match status" value="1"/>
</dbReference>
<evidence type="ECO:0000256" key="4">
    <source>
        <dbReference type="PROSITE-ProRule" id="PRU00169"/>
    </source>
</evidence>
<feature type="DNA-binding region" description="OmpR/PhoB-type" evidence="5">
    <location>
        <begin position="131"/>
        <end position="232"/>
    </location>
</feature>
<dbReference type="InterPro" id="IPR001789">
    <property type="entry name" value="Sig_transdc_resp-reg_receiver"/>
</dbReference>
<evidence type="ECO:0000256" key="1">
    <source>
        <dbReference type="ARBA" id="ARBA00023015"/>
    </source>
</evidence>
<dbReference type="PROSITE" id="PS51755">
    <property type="entry name" value="OMPR_PHOB"/>
    <property type="match status" value="1"/>
</dbReference>
<evidence type="ECO:0000259" key="6">
    <source>
        <dbReference type="PROSITE" id="PS50110"/>
    </source>
</evidence>
<dbReference type="AlphaFoldDB" id="A0A0R0AXQ3"/>
<reference evidence="8 9" key="1">
    <citation type="journal article" date="2016" name="Front. Microbiol.">
        <title>Genome Sequence of Type Strains of Genus Stenotrophomonas.</title>
        <authorList>
            <person name="Patil P.P."/>
            <person name="Midha S."/>
            <person name="Kumar S."/>
            <person name="Patil P.B."/>
        </authorList>
    </citation>
    <scope>NUCLEOTIDE SEQUENCE [LARGE SCALE GENOMIC DNA]</scope>
    <source>
        <strain evidence="8 9">LMG 978</strain>
    </source>
</reference>
<dbReference type="PROSITE" id="PS50110">
    <property type="entry name" value="RESPONSE_REGULATORY"/>
    <property type="match status" value="1"/>
</dbReference>
<dbReference type="GO" id="GO:0000156">
    <property type="term" value="F:phosphorelay response regulator activity"/>
    <property type="evidence" value="ECO:0007669"/>
    <property type="project" value="TreeGrafter"/>
</dbReference>
<evidence type="ECO:0008006" key="10">
    <source>
        <dbReference type="Google" id="ProtNLM"/>
    </source>
</evidence>
<evidence type="ECO:0000256" key="3">
    <source>
        <dbReference type="ARBA" id="ARBA00023163"/>
    </source>
</evidence>
<organism evidence="8 9">
    <name type="scientific">Stenotrophomonas beteli</name>
    <dbReference type="NCBI Taxonomy" id="3384461"/>
    <lineage>
        <taxon>Bacteria</taxon>
        <taxon>Pseudomonadati</taxon>
        <taxon>Pseudomonadota</taxon>
        <taxon>Gammaproteobacteria</taxon>
        <taxon>Lysobacterales</taxon>
        <taxon>Lysobacteraceae</taxon>
        <taxon>Stenotrophomonas</taxon>
        <taxon>Stenotrophomonas maltophilia group</taxon>
    </lineage>
</organism>
<dbReference type="SMART" id="SM00862">
    <property type="entry name" value="Trans_reg_C"/>
    <property type="match status" value="1"/>
</dbReference>
<dbReference type="GO" id="GO:0005829">
    <property type="term" value="C:cytosol"/>
    <property type="evidence" value="ECO:0007669"/>
    <property type="project" value="TreeGrafter"/>
</dbReference>
<evidence type="ECO:0000259" key="7">
    <source>
        <dbReference type="PROSITE" id="PS51755"/>
    </source>
</evidence>
<dbReference type="PANTHER" id="PTHR48111:SF67">
    <property type="entry name" value="TRANSCRIPTIONAL REGULATORY PROTEIN TCTD"/>
    <property type="match status" value="1"/>
</dbReference>
<dbReference type="InterPro" id="IPR011006">
    <property type="entry name" value="CheY-like_superfamily"/>
</dbReference>
<accession>A0A0R0AXQ3</accession>
<dbReference type="GO" id="GO:0000976">
    <property type="term" value="F:transcription cis-regulatory region binding"/>
    <property type="evidence" value="ECO:0007669"/>
    <property type="project" value="TreeGrafter"/>
</dbReference>
<dbReference type="Pfam" id="PF00486">
    <property type="entry name" value="Trans_reg_C"/>
    <property type="match status" value="1"/>
</dbReference>
<comment type="caution">
    <text evidence="4">Lacks conserved residue(s) required for the propagation of feature annotation.</text>
</comment>
<evidence type="ECO:0000313" key="8">
    <source>
        <dbReference type="EMBL" id="KRG49744.1"/>
    </source>
</evidence>
<feature type="domain" description="OmpR/PhoB-type" evidence="7">
    <location>
        <begin position="131"/>
        <end position="232"/>
    </location>
</feature>
<dbReference type="InterPro" id="IPR016032">
    <property type="entry name" value="Sig_transdc_resp-reg_C-effctor"/>
</dbReference>
<keyword evidence="9" id="KW-1185">Reference proteome</keyword>
<dbReference type="GO" id="GO:0006355">
    <property type="term" value="P:regulation of DNA-templated transcription"/>
    <property type="evidence" value="ECO:0007669"/>
    <property type="project" value="InterPro"/>
</dbReference>
<dbReference type="SUPFAM" id="SSF52172">
    <property type="entry name" value="CheY-like"/>
    <property type="match status" value="1"/>
</dbReference>
<name>A0A0R0AXQ3_9GAMM</name>
<dbReference type="SUPFAM" id="SSF46894">
    <property type="entry name" value="C-terminal effector domain of the bipartite response regulators"/>
    <property type="match status" value="1"/>
</dbReference>
<protein>
    <recommendedName>
        <fullName evidence="10">DNA-binding response regulator</fullName>
    </recommendedName>
</protein>
<evidence type="ECO:0000313" key="9">
    <source>
        <dbReference type="Proteomes" id="UP000051757"/>
    </source>
</evidence>
<comment type="caution">
    <text evidence="8">The sequence shown here is derived from an EMBL/GenBank/DDBJ whole genome shotgun (WGS) entry which is preliminary data.</text>
</comment>
<dbReference type="CDD" id="cd00383">
    <property type="entry name" value="trans_reg_C"/>
    <property type="match status" value="1"/>
</dbReference>
<dbReference type="Gene3D" id="3.40.50.2300">
    <property type="match status" value="1"/>
</dbReference>
<keyword evidence="2 5" id="KW-0238">DNA-binding</keyword>
<sequence>MIETQEVALRVIVLEGDQFVRDCVLLSRLRVHGFDVAGSATVAGLEALMEVRQADVVVLAVDLPDGDGFNVVHLLRQRHPALGVVMLTGRHGTTDCVRGLVQGADAYLTKPVDINVLVATLYSLGRRLQQQNSPEAERYWRLDPGAWRLLPPRGGGISLTRSERALLRNLFAQPGDVVQREHLIAALTPDVFDFDPHRLDSLIHRLRRKVRAACGGPLPLTTVHGEGYVFNPWGSHNR</sequence>
<dbReference type="InterPro" id="IPR039420">
    <property type="entry name" value="WalR-like"/>
</dbReference>
<dbReference type="EMBL" id="LLXV01000041">
    <property type="protein sequence ID" value="KRG49744.1"/>
    <property type="molecule type" value="Genomic_DNA"/>
</dbReference>
<evidence type="ECO:0000256" key="5">
    <source>
        <dbReference type="PROSITE-ProRule" id="PRU01091"/>
    </source>
</evidence>
<gene>
    <name evidence="8" type="ORF">ARC23_13655</name>
</gene>
<keyword evidence="3" id="KW-0804">Transcription</keyword>
<dbReference type="InterPro" id="IPR036388">
    <property type="entry name" value="WH-like_DNA-bd_sf"/>
</dbReference>
<feature type="domain" description="Response regulatory" evidence="6">
    <location>
        <begin position="10"/>
        <end position="125"/>
    </location>
</feature>
<dbReference type="Proteomes" id="UP000051757">
    <property type="component" value="Unassembled WGS sequence"/>
</dbReference>
<proteinExistence type="predicted"/>
<dbReference type="GO" id="GO:0032993">
    <property type="term" value="C:protein-DNA complex"/>
    <property type="evidence" value="ECO:0007669"/>
    <property type="project" value="TreeGrafter"/>
</dbReference>
<dbReference type="Pfam" id="PF00072">
    <property type="entry name" value="Response_reg"/>
    <property type="match status" value="1"/>
</dbReference>
<dbReference type="SMART" id="SM00448">
    <property type="entry name" value="REC"/>
    <property type="match status" value="1"/>
</dbReference>